<dbReference type="AlphaFoldDB" id="A0A0E9XYH2"/>
<protein>
    <submittedName>
        <fullName evidence="2">Uncharacterized protein</fullName>
    </submittedName>
</protein>
<keyword evidence="1" id="KW-0812">Transmembrane</keyword>
<evidence type="ECO:0000313" key="2">
    <source>
        <dbReference type="EMBL" id="JAI06896.1"/>
    </source>
</evidence>
<reference evidence="2" key="1">
    <citation type="submission" date="2014-11" db="EMBL/GenBank/DDBJ databases">
        <authorList>
            <person name="Amaro Gonzalez C."/>
        </authorList>
    </citation>
    <scope>NUCLEOTIDE SEQUENCE</scope>
</reference>
<name>A0A0E9XYH2_ANGAN</name>
<sequence length="72" mass="8154">MNFYRAAKKCITYVCIAFYVFHIASIAKMVIHLTLQVWSEIGPLATILEPVTSGTYCIFVANYNPPLNMHTL</sequence>
<keyword evidence="1" id="KW-1133">Transmembrane helix</keyword>
<proteinExistence type="predicted"/>
<evidence type="ECO:0000256" key="1">
    <source>
        <dbReference type="SAM" id="Phobius"/>
    </source>
</evidence>
<organism evidence="2">
    <name type="scientific">Anguilla anguilla</name>
    <name type="common">European freshwater eel</name>
    <name type="synonym">Muraena anguilla</name>
    <dbReference type="NCBI Taxonomy" id="7936"/>
    <lineage>
        <taxon>Eukaryota</taxon>
        <taxon>Metazoa</taxon>
        <taxon>Chordata</taxon>
        <taxon>Craniata</taxon>
        <taxon>Vertebrata</taxon>
        <taxon>Euteleostomi</taxon>
        <taxon>Actinopterygii</taxon>
        <taxon>Neopterygii</taxon>
        <taxon>Teleostei</taxon>
        <taxon>Anguilliformes</taxon>
        <taxon>Anguillidae</taxon>
        <taxon>Anguilla</taxon>
    </lineage>
</organism>
<keyword evidence="1" id="KW-0472">Membrane</keyword>
<reference evidence="2" key="2">
    <citation type="journal article" date="2015" name="Fish Shellfish Immunol.">
        <title>Early steps in the European eel (Anguilla anguilla)-Vibrio vulnificus interaction in the gills: Role of the RtxA13 toxin.</title>
        <authorList>
            <person name="Callol A."/>
            <person name="Pajuelo D."/>
            <person name="Ebbesson L."/>
            <person name="Teles M."/>
            <person name="MacKenzie S."/>
            <person name="Amaro C."/>
        </authorList>
    </citation>
    <scope>NUCLEOTIDE SEQUENCE</scope>
</reference>
<dbReference type="EMBL" id="GBXM01001682">
    <property type="protein sequence ID" value="JAI06896.1"/>
    <property type="molecule type" value="Transcribed_RNA"/>
</dbReference>
<feature type="transmembrane region" description="Helical" evidence="1">
    <location>
        <begin position="12"/>
        <end position="31"/>
    </location>
</feature>
<accession>A0A0E9XYH2</accession>